<dbReference type="PROSITE" id="PS50928">
    <property type="entry name" value="ABC_TM1"/>
    <property type="match status" value="1"/>
</dbReference>
<dbReference type="GO" id="GO:0005886">
    <property type="term" value="C:plasma membrane"/>
    <property type="evidence" value="ECO:0007669"/>
    <property type="project" value="UniProtKB-SubCell"/>
</dbReference>
<accession>A0A0S1XDN6</accession>
<dbReference type="RefSeq" id="WP_056934382.1">
    <property type="nucleotide sequence ID" value="NZ_CP013050.1"/>
</dbReference>
<evidence type="ECO:0000256" key="1">
    <source>
        <dbReference type="ARBA" id="ARBA00004651"/>
    </source>
</evidence>
<evidence type="ECO:0000313" key="9">
    <source>
        <dbReference type="EMBL" id="ALM75878.1"/>
    </source>
</evidence>
<feature type="transmembrane region" description="Helical" evidence="7">
    <location>
        <begin position="261"/>
        <end position="285"/>
    </location>
</feature>
<gene>
    <name evidence="9" type="ORF">TBCH5v1_1975</name>
</gene>
<feature type="transmembrane region" description="Helical" evidence="7">
    <location>
        <begin position="105"/>
        <end position="125"/>
    </location>
</feature>
<reference evidence="9 10" key="1">
    <citation type="journal article" date="2016" name="Genome Announc.">
        <title>Complete genome sequence of the hyperthermophilic and piezophilic archaeon Thermococcus barophilus Ch5, capable of growth at the expense of hydrogenogenesis from carbon monoxide and formate.</title>
        <authorList>
            <person name="Oger P."/>
            <person name="Sokolova T.G."/>
            <person name="Kozhevnikova D.A."/>
            <person name="Taranov E.A."/>
            <person name="Vannier P."/>
            <person name="Lee H.S."/>
            <person name="Kwon K.K."/>
            <person name="Kang S.G."/>
            <person name="Lee J.H."/>
            <person name="Bonch-Osmolovskaya E.A."/>
            <person name="Lebedinsky A.V."/>
        </authorList>
    </citation>
    <scope>NUCLEOTIDE SEQUENCE [LARGE SCALE GENOMIC DNA]</scope>
    <source>
        <strain evidence="10">Ch5</strain>
    </source>
</reference>
<dbReference type="STRING" id="55802.TBCH5v1_1975"/>
<feature type="transmembrane region" description="Helical" evidence="7">
    <location>
        <begin position="7"/>
        <end position="34"/>
    </location>
</feature>
<dbReference type="Pfam" id="PF00528">
    <property type="entry name" value="BPD_transp_1"/>
    <property type="match status" value="1"/>
</dbReference>
<comment type="similarity">
    <text evidence="7">Belongs to the binding-protein-dependent transport system permease family.</text>
</comment>
<keyword evidence="3" id="KW-1003">Cell membrane</keyword>
<feature type="transmembrane region" description="Helical" evidence="7">
    <location>
        <begin position="201"/>
        <end position="225"/>
    </location>
</feature>
<organism evidence="9 10">
    <name type="scientific">Thermococcus barophilus</name>
    <dbReference type="NCBI Taxonomy" id="55802"/>
    <lineage>
        <taxon>Archaea</taxon>
        <taxon>Methanobacteriati</taxon>
        <taxon>Methanobacteriota</taxon>
        <taxon>Thermococci</taxon>
        <taxon>Thermococcales</taxon>
        <taxon>Thermococcaceae</taxon>
        <taxon>Thermococcus</taxon>
    </lineage>
</organism>
<evidence type="ECO:0000256" key="7">
    <source>
        <dbReference type="RuleBase" id="RU363032"/>
    </source>
</evidence>
<keyword evidence="2 7" id="KW-0813">Transport</keyword>
<evidence type="ECO:0000256" key="2">
    <source>
        <dbReference type="ARBA" id="ARBA00022448"/>
    </source>
</evidence>
<name>A0A0S1XDN6_THEBA</name>
<evidence type="ECO:0000256" key="4">
    <source>
        <dbReference type="ARBA" id="ARBA00022692"/>
    </source>
</evidence>
<keyword evidence="6 7" id="KW-0472">Membrane</keyword>
<keyword evidence="4 7" id="KW-0812">Transmembrane</keyword>
<dbReference type="GeneID" id="26137206"/>
<feature type="domain" description="ABC transmembrane type-1" evidence="8">
    <location>
        <begin position="68"/>
        <end position="284"/>
    </location>
</feature>
<dbReference type="Gene3D" id="1.10.3720.10">
    <property type="entry name" value="MetI-like"/>
    <property type="match status" value="1"/>
</dbReference>
<dbReference type="PANTHER" id="PTHR30193">
    <property type="entry name" value="ABC TRANSPORTER PERMEASE PROTEIN"/>
    <property type="match status" value="1"/>
</dbReference>
<dbReference type="PATRIC" id="fig|55802.8.peg.1955"/>
<keyword evidence="5 7" id="KW-1133">Transmembrane helix</keyword>
<dbReference type="InterPro" id="IPR035906">
    <property type="entry name" value="MetI-like_sf"/>
</dbReference>
<dbReference type="AlphaFoldDB" id="A0A0S1XDN6"/>
<dbReference type="InterPro" id="IPR051393">
    <property type="entry name" value="ABC_transporter_permease"/>
</dbReference>
<evidence type="ECO:0000256" key="5">
    <source>
        <dbReference type="ARBA" id="ARBA00022989"/>
    </source>
</evidence>
<protein>
    <recommendedName>
        <fullName evidence="8">ABC transmembrane type-1 domain-containing protein</fullName>
    </recommendedName>
</protein>
<evidence type="ECO:0000256" key="6">
    <source>
        <dbReference type="ARBA" id="ARBA00023136"/>
    </source>
</evidence>
<dbReference type="EMBL" id="CP013050">
    <property type="protein sequence ID" value="ALM75878.1"/>
    <property type="molecule type" value="Genomic_DNA"/>
</dbReference>
<feature type="transmembrane region" description="Helical" evidence="7">
    <location>
        <begin position="155"/>
        <end position="180"/>
    </location>
</feature>
<evidence type="ECO:0000256" key="3">
    <source>
        <dbReference type="ARBA" id="ARBA00022475"/>
    </source>
</evidence>
<sequence length="292" mass="33459">MRKSPDLPYILLFLSPALILVGIFVYVAVLWNIYISFTDWRGLLPSYRFVGLLQYKQLFHDPVFWTSLKNNILLLILFVPGSILMGLLLAIMLDRRIRFESGFRTIYALPFALSFVVTATLWAWMYDPSSGVLNTIFGKLHLEFLKSRWITDPKIAMYCIIIALIWQFSGYTMIIYLAGIRSIPVDHYEAAVIDGASTWQLYRYVVIPQLVKPTLSAFVVLMVFSLKAFDFIWVLTRGGPGTSTFILAVQMYKETFAKTNFAYGAAIATILLLMALAVVLPYLYWSYRGEEE</sequence>
<dbReference type="CDD" id="cd06261">
    <property type="entry name" value="TM_PBP2"/>
    <property type="match status" value="1"/>
</dbReference>
<evidence type="ECO:0000259" key="8">
    <source>
        <dbReference type="PROSITE" id="PS50928"/>
    </source>
</evidence>
<comment type="subcellular location">
    <subcellularLocation>
        <location evidence="1 7">Cell membrane</location>
        <topology evidence="1 7">Multi-pass membrane protein</topology>
    </subcellularLocation>
</comment>
<proteinExistence type="inferred from homology"/>
<feature type="transmembrane region" description="Helical" evidence="7">
    <location>
        <begin position="72"/>
        <end position="93"/>
    </location>
</feature>
<dbReference type="PANTHER" id="PTHR30193:SF42">
    <property type="entry name" value="ABC TRANSPORTER PERMEASE PROTEIN"/>
    <property type="match status" value="1"/>
</dbReference>
<evidence type="ECO:0000313" key="10">
    <source>
        <dbReference type="Proteomes" id="UP000066042"/>
    </source>
</evidence>
<dbReference type="Proteomes" id="UP000066042">
    <property type="component" value="Chromosome"/>
</dbReference>
<dbReference type="InterPro" id="IPR000515">
    <property type="entry name" value="MetI-like"/>
</dbReference>
<dbReference type="GO" id="GO:0055085">
    <property type="term" value="P:transmembrane transport"/>
    <property type="evidence" value="ECO:0007669"/>
    <property type="project" value="InterPro"/>
</dbReference>
<dbReference type="SUPFAM" id="SSF161098">
    <property type="entry name" value="MetI-like"/>
    <property type="match status" value="1"/>
</dbReference>